<proteinExistence type="predicted"/>
<dbReference type="Proteomes" id="UP000805193">
    <property type="component" value="Unassembled WGS sequence"/>
</dbReference>
<evidence type="ECO:0000313" key="2">
    <source>
        <dbReference type="Proteomes" id="UP000805193"/>
    </source>
</evidence>
<sequence>MGDPTEHRDGGVDRLCVPDETSPLLAFVGPLRTRRCSSLGSRDDYVECNDLADVEAPSEDKSFAAVSAVWLKRLKIFLLCAVVVFAVVVMSFVPEVSETWINISLNGNESYYVCEVKYNKFDALTGGLPVRNLNQILEPEHPVIRVRAKGPFIAKELANLTGVWTVFSIVGDSGDPVRVPTAPLPLEPPPQPFEHLFTMPKDQLRAHNGGYALEIHLETSDPYRATHPDPQVSLSLAVTTFTELNQQGLLMGGAVLIGLYVLIVFELVHRTLAAMLAATAAIACLALIGDRPSLAKVMSWLDVETLSLLFGMMILVAILCETGFFDYAAVIAFRLARGRVWPLVTTLCVFTAVVSAFLDNVTTILLMTPATIKLCEVMDLDPKHILIWLVIFSNIGGAATPVGDPPNVIIISNPQVVSLLLELQRELDIWRKAFRSLSDYSRDEKHVKDILERKVKRLERMRQRKISDMRGTEEGFKQNLQLLSDK</sequence>
<reference evidence="1 2" key="1">
    <citation type="journal article" date="2020" name="Cell">
        <title>Large-Scale Comparative Analyses of Tick Genomes Elucidate Their Genetic Diversity and Vector Capacities.</title>
        <authorList>
            <consortium name="Tick Genome and Microbiome Consortium (TIGMIC)"/>
            <person name="Jia N."/>
            <person name="Wang J."/>
            <person name="Shi W."/>
            <person name="Du L."/>
            <person name="Sun Y."/>
            <person name="Zhan W."/>
            <person name="Jiang J.F."/>
            <person name="Wang Q."/>
            <person name="Zhang B."/>
            <person name="Ji P."/>
            <person name="Bell-Sakyi L."/>
            <person name="Cui X.M."/>
            <person name="Yuan T.T."/>
            <person name="Jiang B.G."/>
            <person name="Yang W.F."/>
            <person name="Lam T.T."/>
            <person name="Chang Q.C."/>
            <person name="Ding S.J."/>
            <person name="Wang X.J."/>
            <person name="Zhu J.G."/>
            <person name="Ruan X.D."/>
            <person name="Zhao L."/>
            <person name="Wei J.T."/>
            <person name="Ye R.Z."/>
            <person name="Que T.C."/>
            <person name="Du C.H."/>
            <person name="Zhou Y.H."/>
            <person name="Cheng J.X."/>
            <person name="Dai P.F."/>
            <person name="Guo W.B."/>
            <person name="Han X.H."/>
            <person name="Huang E.J."/>
            <person name="Li L.F."/>
            <person name="Wei W."/>
            <person name="Gao Y.C."/>
            <person name="Liu J.Z."/>
            <person name="Shao H.Z."/>
            <person name="Wang X."/>
            <person name="Wang C.C."/>
            <person name="Yang T.C."/>
            <person name="Huo Q.B."/>
            <person name="Li W."/>
            <person name="Chen H.Y."/>
            <person name="Chen S.E."/>
            <person name="Zhou L.G."/>
            <person name="Ni X.B."/>
            <person name="Tian J.H."/>
            <person name="Sheng Y."/>
            <person name="Liu T."/>
            <person name="Pan Y.S."/>
            <person name="Xia L.Y."/>
            <person name="Li J."/>
            <person name="Zhao F."/>
            <person name="Cao W.C."/>
        </authorList>
    </citation>
    <scope>NUCLEOTIDE SEQUENCE [LARGE SCALE GENOMIC DNA]</scope>
    <source>
        <strain evidence="1">Iper-2018</strain>
    </source>
</reference>
<comment type="caution">
    <text evidence="1">The sequence shown here is derived from an EMBL/GenBank/DDBJ whole genome shotgun (WGS) entry which is preliminary data.</text>
</comment>
<keyword evidence="2" id="KW-1185">Reference proteome</keyword>
<dbReference type="EMBL" id="JABSTQ010010241">
    <property type="protein sequence ID" value="KAG0422373.1"/>
    <property type="molecule type" value="Genomic_DNA"/>
</dbReference>
<name>A0AC60PPK1_IXOPE</name>
<protein>
    <submittedName>
        <fullName evidence="1">Uncharacterized protein</fullName>
    </submittedName>
</protein>
<organism evidence="1 2">
    <name type="scientific">Ixodes persulcatus</name>
    <name type="common">Taiga tick</name>
    <dbReference type="NCBI Taxonomy" id="34615"/>
    <lineage>
        <taxon>Eukaryota</taxon>
        <taxon>Metazoa</taxon>
        <taxon>Ecdysozoa</taxon>
        <taxon>Arthropoda</taxon>
        <taxon>Chelicerata</taxon>
        <taxon>Arachnida</taxon>
        <taxon>Acari</taxon>
        <taxon>Parasitiformes</taxon>
        <taxon>Ixodida</taxon>
        <taxon>Ixodoidea</taxon>
        <taxon>Ixodidae</taxon>
        <taxon>Ixodinae</taxon>
        <taxon>Ixodes</taxon>
    </lineage>
</organism>
<accession>A0AC60PPK1</accession>
<feature type="non-terminal residue" evidence="1">
    <location>
        <position position="486"/>
    </location>
</feature>
<evidence type="ECO:0000313" key="1">
    <source>
        <dbReference type="EMBL" id="KAG0422373.1"/>
    </source>
</evidence>
<gene>
    <name evidence="1" type="ORF">HPB47_001797</name>
</gene>